<evidence type="ECO:0000256" key="4">
    <source>
        <dbReference type="ARBA" id="ARBA00022989"/>
    </source>
</evidence>
<name>A0AAV4LQN6_BABCB</name>
<feature type="transmembrane region" description="Helical" evidence="6">
    <location>
        <begin position="95"/>
        <end position="113"/>
    </location>
</feature>
<evidence type="ECO:0000256" key="6">
    <source>
        <dbReference type="RuleBase" id="RU004379"/>
    </source>
</evidence>
<gene>
    <name evidence="7" type="ORF">BcabD6B2_17380</name>
</gene>
<organism evidence="7 8">
    <name type="scientific">Babesia caballi</name>
    <dbReference type="NCBI Taxonomy" id="5871"/>
    <lineage>
        <taxon>Eukaryota</taxon>
        <taxon>Sar</taxon>
        <taxon>Alveolata</taxon>
        <taxon>Apicomplexa</taxon>
        <taxon>Aconoidasida</taxon>
        <taxon>Piroplasmida</taxon>
        <taxon>Babesiidae</taxon>
        <taxon>Babesia</taxon>
    </lineage>
</organism>
<comment type="subcellular location">
    <subcellularLocation>
        <location evidence="1">Membrane</location>
        <topology evidence="1">Multi-pass membrane protein</topology>
    </subcellularLocation>
</comment>
<dbReference type="InterPro" id="IPR006214">
    <property type="entry name" value="Bax_inhibitor_1-related"/>
</dbReference>
<dbReference type="Proteomes" id="UP001497744">
    <property type="component" value="Unassembled WGS sequence"/>
</dbReference>
<feature type="transmembrane region" description="Helical" evidence="6">
    <location>
        <begin position="64"/>
        <end position="83"/>
    </location>
</feature>
<feature type="transmembrane region" description="Helical" evidence="6">
    <location>
        <begin position="182"/>
        <end position="201"/>
    </location>
</feature>
<comment type="similarity">
    <text evidence="2 6">Belongs to the BI1 family.</text>
</comment>
<evidence type="ECO:0000256" key="1">
    <source>
        <dbReference type="ARBA" id="ARBA00004141"/>
    </source>
</evidence>
<dbReference type="GeneID" id="94193784"/>
<keyword evidence="3 6" id="KW-0812">Transmembrane</keyword>
<keyword evidence="5 6" id="KW-0472">Membrane</keyword>
<evidence type="ECO:0000256" key="5">
    <source>
        <dbReference type="ARBA" id="ARBA00023136"/>
    </source>
</evidence>
<dbReference type="Pfam" id="PF01027">
    <property type="entry name" value="Bax1-I"/>
    <property type="match status" value="1"/>
</dbReference>
<dbReference type="EMBL" id="BPLF01000001">
    <property type="protein sequence ID" value="GIX62303.1"/>
    <property type="molecule type" value="Genomic_DNA"/>
</dbReference>
<accession>A0AAV4LQN6</accession>
<dbReference type="PANTHER" id="PTHR23291">
    <property type="entry name" value="BAX INHIBITOR-RELATED"/>
    <property type="match status" value="1"/>
</dbReference>
<dbReference type="PANTHER" id="PTHR23291:SF32">
    <property type="entry name" value="BAX INHIBITOR 1"/>
    <property type="match status" value="1"/>
</dbReference>
<dbReference type="RefSeq" id="XP_067714372.1">
    <property type="nucleotide sequence ID" value="XM_067858271.1"/>
</dbReference>
<keyword evidence="4 6" id="KW-1133">Transmembrane helix</keyword>
<feature type="transmembrane region" description="Helical" evidence="6">
    <location>
        <begin position="125"/>
        <end position="144"/>
    </location>
</feature>
<keyword evidence="8" id="KW-1185">Reference proteome</keyword>
<evidence type="ECO:0000313" key="7">
    <source>
        <dbReference type="EMBL" id="GIX62303.1"/>
    </source>
</evidence>
<protein>
    <submittedName>
        <fullName evidence="7">Bax inhibitor 1, putative</fullName>
    </submittedName>
</protein>
<evidence type="ECO:0000256" key="2">
    <source>
        <dbReference type="ARBA" id="ARBA00010350"/>
    </source>
</evidence>
<feature type="transmembrane region" description="Helical" evidence="6">
    <location>
        <begin position="150"/>
        <end position="170"/>
    </location>
</feature>
<sequence>MIDVGRFFSRSGLWTLSSLLDFSTLSKAQKDHLAKVYGTLAGCTLVTLLGTLVPLRYFNWNPLLVLLGCTAALLYVTFTAPAPGSRDEGFAVKRVLAMGVSAFAEGLLLRQLLHVMFTINPEIVTTALFGTIAIFACFSLGSLLMASRTALYLGSLAFSLTSYVALVRLTNIFVKSRLADDLSDIVMLVAFCGFVIFDTQITLTDFDRGSRDVLAHALMLYCDVMNIFVKLIRILYEKEKKKEKE</sequence>
<proteinExistence type="inferred from homology"/>
<feature type="transmembrane region" description="Helical" evidence="6">
    <location>
        <begin position="38"/>
        <end position="57"/>
    </location>
</feature>
<feature type="transmembrane region" description="Helical" evidence="6">
    <location>
        <begin position="213"/>
        <end position="236"/>
    </location>
</feature>
<dbReference type="GO" id="GO:0016020">
    <property type="term" value="C:membrane"/>
    <property type="evidence" value="ECO:0007669"/>
    <property type="project" value="UniProtKB-SubCell"/>
</dbReference>
<evidence type="ECO:0000313" key="8">
    <source>
        <dbReference type="Proteomes" id="UP001497744"/>
    </source>
</evidence>
<dbReference type="AlphaFoldDB" id="A0AAV4LQN6"/>
<comment type="caution">
    <text evidence="7">The sequence shown here is derived from an EMBL/GenBank/DDBJ whole genome shotgun (WGS) entry which is preliminary data.</text>
</comment>
<reference evidence="7 8" key="1">
    <citation type="submission" date="2021-06" db="EMBL/GenBank/DDBJ databases">
        <title>Genome sequence of Babesia caballi.</title>
        <authorList>
            <person name="Yamagishi J."/>
            <person name="Kidaka T."/>
            <person name="Ochi A."/>
        </authorList>
    </citation>
    <scope>NUCLEOTIDE SEQUENCE [LARGE SCALE GENOMIC DNA]</scope>
    <source>
        <strain evidence="7">USDA-D6B2</strain>
    </source>
</reference>
<evidence type="ECO:0000256" key="3">
    <source>
        <dbReference type="ARBA" id="ARBA00022692"/>
    </source>
</evidence>